<dbReference type="SUPFAM" id="SSF111283">
    <property type="entry name" value="Putative modulator of DNA gyrase, PmbA/TldD"/>
    <property type="match status" value="1"/>
</dbReference>
<dbReference type="InterPro" id="IPR035068">
    <property type="entry name" value="TldD/PmbA_N"/>
</dbReference>
<organism evidence="5 6">
    <name type="scientific">Dichelobacter nodosus (strain VCS1703A)</name>
    <dbReference type="NCBI Taxonomy" id="246195"/>
    <lineage>
        <taxon>Bacteria</taxon>
        <taxon>Pseudomonadati</taxon>
        <taxon>Pseudomonadota</taxon>
        <taxon>Gammaproteobacteria</taxon>
        <taxon>Cardiobacteriales</taxon>
        <taxon>Cardiobacteriaceae</taxon>
        <taxon>Dichelobacter</taxon>
    </lineage>
</organism>
<feature type="domain" description="Metalloprotease TldD/E N-terminal" evidence="2">
    <location>
        <begin position="28"/>
        <end position="87"/>
    </location>
</feature>
<protein>
    <submittedName>
        <fullName evidence="5">PmbA protein</fullName>
    </submittedName>
</protein>
<dbReference type="STRING" id="246195.DNO_0578"/>
<dbReference type="Pfam" id="PF19290">
    <property type="entry name" value="PmbA_TldD_2nd"/>
    <property type="match status" value="1"/>
</dbReference>
<dbReference type="OrthoDB" id="9803618at2"/>
<dbReference type="InterPro" id="IPR036059">
    <property type="entry name" value="TldD/PmbA_sf"/>
</dbReference>
<dbReference type="KEGG" id="dno:DNO_0578"/>
<dbReference type="EMBL" id="CP000513">
    <property type="protein sequence ID" value="ABQ14278.1"/>
    <property type="molecule type" value="Genomic_DNA"/>
</dbReference>
<evidence type="ECO:0000313" key="6">
    <source>
        <dbReference type="Proteomes" id="UP000000248"/>
    </source>
</evidence>
<dbReference type="Pfam" id="PF01523">
    <property type="entry name" value="PmbA_TldD_1st"/>
    <property type="match status" value="1"/>
</dbReference>
<sequence>MLSLEKLRADAEYILKTAQQNGAEQCYVSVHTALGNHVGFRTGKIEALERVEDFSLALTVYRKHRKGSVAISDRSEQAMTHAVKTALSHTEFTEDDPDFGIAAAEDYARCCDDDWQALQLWGNPPDIDALTQLVSSAEAAALACDPRIVSHHGAQAYGGESAFYVATSNGFRGGAQRSSVSVSVSALAREANDQQSAYDYDHKILIDDLRAAADIGKTAAQKALAALKPRAVKTDVYPVLFVPELASGLMGHLLSALGGYRQYRKLGFLPDSLGKTVLPAWLSLHENPLLPKGATSAVFDGEGIAVRNPVLIHEGTVEHYLLGSYAARRLHLTPSGNSDGVHNLQLLATPDHVLSLSDLYQQMERGLVVTELMGQGVDLLTGNYSRGARGFWVENGEIAYPVTGVTIAGSLPTMLQNIMAIGDDIRSLGAVHAPSILLREMTVADGE</sequence>
<evidence type="ECO:0000256" key="1">
    <source>
        <dbReference type="ARBA" id="ARBA00005836"/>
    </source>
</evidence>
<evidence type="ECO:0000259" key="2">
    <source>
        <dbReference type="Pfam" id="PF01523"/>
    </source>
</evidence>
<dbReference type="InterPro" id="IPR045569">
    <property type="entry name" value="Metalloprtase-TldD/E_C"/>
</dbReference>
<evidence type="ECO:0000259" key="4">
    <source>
        <dbReference type="Pfam" id="PF19290"/>
    </source>
</evidence>
<dbReference type="Pfam" id="PF19289">
    <property type="entry name" value="PmbA_TldD_3rd"/>
    <property type="match status" value="1"/>
</dbReference>
<accession>A5EVF6</accession>
<dbReference type="Gene3D" id="3.30.2290.10">
    <property type="entry name" value="PmbA/TldD superfamily"/>
    <property type="match status" value="1"/>
</dbReference>
<dbReference type="HOGENOM" id="CLU_026425_0_0_6"/>
<dbReference type="PANTHER" id="PTHR43421">
    <property type="entry name" value="METALLOPROTEASE PMBA"/>
    <property type="match status" value="1"/>
</dbReference>
<dbReference type="Proteomes" id="UP000000248">
    <property type="component" value="Chromosome"/>
</dbReference>
<dbReference type="PANTHER" id="PTHR43421:SF1">
    <property type="entry name" value="METALLOPROTEASE PMBA"/>
    <property type="match status" value="1"/>
</dbReference>
<dbReference type="InterPro" id="IPR045570">
    <property type="entry name" value="Metalloprtase-TldD/E_cen_dom"/>
</dbReference>
<dbReference type="InterPro" id="IPR047657">
    <property type="entry name" value="PmbA"/>
</dbReference>
<dbReference type="GO" id="GO:0005829">
    <property type="term" value="C:cytosol"/>
    <property type="evidence" value="ECO:0007669"/>
    <property type="project" value="TreeGrafter"/>
</dbReference>
<reference evidence="5 6" key="1">
    <citation type="journal article" date="2007" name="Nat. Biotechnol.">
        <title>Genome sequence and identification of candidate vaccine antigens from the animal pathogen Dichelobacter nodosus.</title>
        <authorList>
            <person name="Myers G.S."/>
            <person name="Parker D."/>
            <person name="Al-Hasani K."/>
            <person name="Kennan R.M."/>
            <person name="Seemann T."/>
            <person name="Ren Q."/>
            <person name="Badger J.H."/>
            <person name="Selengut J.D."/>
            <person name="Deboy R.T."/>
            <person name="Tettelin H."/>
            <person name="Boyce J.D."/>
            <person name="McCarl V.P."/>
            <person name="Han X."/>
            <person name="Nelson W.C."/>
            <person name="Madupu R."/>
            <person name="Mohamoud Y."/>
            <person name="Holley T."/>
            <person name="Fedorova N."/>
            <person name="Khouri H."/>
            <person name="Bottomley S.P."/>
            <person name="Whittington R.J."/>
            <person name="Adler B."/>
            <person name="Songer J.G."/>
            <person name="Rood J.I."/>
            <person name="Paulsen I.T."/>
        </authorList>
    </citation>
    <scope>NUCLEOTIDE SEQUENCE [LARGE SCALE GENOMIC DNA]</scope>
    <source>
        <strain evidence="5 6">VCS1703A</strain>
    </source>
</reference>
<proteinExistence type="inferred from homology"/>
<dbReference type="eggNOG" id="COG0312">
    <property type="taxonomic scope" value="Bacteria"/>
</dbReference>
<evidence type="ECO:0000259" key="3">
    <source>
        <dbReference type="Pfam" id="PF19289"/>
    </source>
</evidence>
<dbReference type="AlphaFoldDB" id="A5EVF6"/>
<feature type="domain" description="Metalloprotease TldD/E C-terminal" evidence="3">
    <location>
        <begin position="235"/>
        <end position="444"/>
    </location>
</feature>
<dbReference type="InterPro" id="IPR002510">
    <property type="entry name" value="Metalloprtase-TldD/E_N"/>
</dbReference>
<keyword evidence="6" id="KW-1185">Reference proteome</keyword>
<evidence type="ECO:0000313" key="5">
    <source>
        <dbReference type="EMBL" id="ABQ14278.1"/>
    </source>
</evidence>
<dbReference type="GO" id="GO:0008237">
    <property type="term" value="F:metallopeptidase activity"/>
    <property type="evidence" value="ECO:0007669"/>
    <property type="project" value="InterPro"/>
</dbReference>
<name>A5EVF6_DICNV</name>
<dbReference type="RefSeq" id="WP_012030912.1">
    <property type="nucleotide sequence ID" value="NC_009446.1"/>
</dbReference>
<comment type="similarity">
    <text evidence="1">Belongs to the peptidase U62 family.</text>
</comment>
<dbReference type="GO" id="GO:0006508">
    <property type="term" value="P:proteolysis"/>
    <property type="evidence" value="ECO:0007669"/>
    <property type="project" value="InterPro"/>
</dbReference>
<feature type="domain" description="Metalloprotease TldD/E central" evidence="4">
    <location>
        <begin position="124"/>
        <end position="227"/>
    </location>
</feature>
<gene>
    <name evidence="5" type="ordered locus">DNO_0578</name>
</gene>